<dbReference type="Pfam" id="PF00121">
    <property type="entry name" value="TIM"/>
    <property type="match status" value="1"/>
</dbReference>
<evidence type="ECO:0000256" key="2">
    <source>
        <dbReference type="ARBA" id="ARBA00023235"/>
    </source>
</evidence>
<dbReference type="InterPro" id="IPR020861">
    <property type="entry name" value="Triosephosphate_isomerase_AS"/>
</dbReference>
<evidence type="ECO:0000313" key="5">
    <source>
        <dbReference type="Proteomes" id="UP000228568"/>
    </source>
</evidence>
<gene>
    <name evidence="4" type="primary">tpiA</name>
    <name evidence="4" type="ORF">COX81_02640</name>
</gene>
<dbReference type="UniPathway" id="UPA00109">
    <property type="reaction ID" value="UER00189"/>
</dbReference>
<protein>
    <recommendedName>
        <fullName evidence="3">Triosephosphate isomerase</fullName>
        <ecNumber evidence="3">5.3.1.1</ecNumber>
    </recommendedName>
</protein>
<evidence type="ECO:0000313" key="4">
    <source>
        <dbReference type="EMBL" id="PIZ94831.1"/>
    </source>
</evidence>
<accession>A0A2M7V7U8</accession>
<dbReference type="SUPFAM" id="SSF51351">
    <property type="entry name" value="Triosephosphate isomerase (TIM)"/>
    <property type="match status" value="1"/>
</dbReference>
<dbReference type="CDD" id="cd00311">
    <property type="entry name" value="TIM"/>
    <property type="match status" value="1"/>
</dbReference>
<dbReference type="GO" id="GO:0005829">
    <property type="term" value="C:cytosol"/>
    <property type="evidence" value="ECO:0007669"/>
    <property type="project" value="TreeGrafter"/>
</dbReference>
<dbReference type="GO" id="GO:0046166">
    <property type="term" value="P:glyceraldehyde-3-phosphate biosynthetic process"/>
    <property type="evidence" value="ECO:0007669"/>
    <property type="project" value="TreeGrafter"/>
</dbReference>
<dbReference type="PANTHER" id="PTHR21139">
    <property type="entry name" value="TRIOSEPHOSPHATE ISOMERASE"/>
    <property type="match status" value="1"/>
</dbReference>
<dbReference type="PANTHER" id="PTHR21139:SF42">
    <property type="entry name" value="TRIOSEPHOSPHATE ISOMERASE"/>
    <property type="match status" value="1"/>
</dbReference>
<comment type="subcellular location">
    <subcellularLocation>
        <location evidence="3">Cytoplasm</location>
    </subcellularLocation>
</comment>
<keyword evidence="3" id="KW-0324">Glycolysis</keyword>
<dbReference type="InterPro" id="IPR000652">
    <property type="entry name" value="Triosephosphate_isomerase"/>
</dbReference>
<comment type="similarity">
    <text evidence="1 3">Belongs to the triosephosphate isomerase family.</text>
</comment>
<dbReference type="PROSITE" id="PS00171">
    <property type="entry name" value="TIM_1"/>
    <property type="match status" value="1"/>
</dbReference>
<dbReference type="Proteomes" id="UP000228568">
    <property type="component" value="Unassembled WGS sequence"/>
</dbReference>
<sequence>MKHIFANWKMYLDFDETMILTNQLLQEDFNLEKINLAFFPNALSCSEVIKAVQDSPIEVGAQTVNWTPRGAYTGGTSAEFYKNVGCKYALVGHSERRYVFGESDEDTHKKLSACLDAGLTPVLCIGETKEDREEGKTEYRLKKQLMKAFENLELGGNELIIAYEPVWAIGTGDACLPDEVFKIAKFITNEVKQYFEAYAPVLYGGSVKAENVVSYLSQDIVAGVLVGGASTKLDTFLAVIKEIENL</sequence>
<organism evidence="4 5">
    <name type="scientific">Candidatus Magasanikbacteria bacterium CG_4_10_14_0_2_um_filter_37_12</name>
    <dbReference type="NCBI Taxonomy" id="1974637"/>
    <lineage>
        <taxon>Bacteria</taxon>
        <taxon>Candidatus Magasanikiibacteriota</taxon>
    </lineage>
</organism>
<dbReference type="InterPro" id="IPR013785">
    <property type="entry name" value="Aldolase_TIM"/>
</dbReference>
<dbReference type="UniPathway" id="UPA00138"/>
<dbReference type="EMBL" id="PFPK01000029">
    <property type="protein sequence ID" value="PIZ94831.1"/>
    <property type="molecule type" value="Genomic_DNA"/>
</dbReference>
<keyword evidence="2 3" id="KW-0413">Isomerase</keyword>
<dbReference type="NCBIfam" id="TIGR00419">
    <property type="entry name" value="tim"/>
    <property type="match status" value="1"/>
</dbReference>
<dbReference type="GO" id="GO:0019563">
    <property type="term" value="P:glycerol catabolic process"/>
    <property type="evidence" value="ECO:0007669"/>
    <property type="project" value="TreeGrafter"/>
</dbReference>
<reference evidence="5" key="1">
    <citation type="submission" date="2017-09" db="EMBL/GenBank/DDBJ databases">
        <title>Depth-based differentiation of microbial function through sediment-hosted aquifers and enrichment of novel symbionts in the deep terrestrial subsurface.</title>
        <authorList>
            <person name="Probst A.J."/>
            <person name="Ladd B."/>
            <person name="Jarett J.K."/>
            <person name="Geller-Mcgrath D.E."/>
            <person name="Sieber C.M.K."/>
            <person name="Emerson J.B."/>
            <person name="Anantharaman K."/>
            <person name="Thomas B.C."/>
            <person name="Malmstrom R."/>
            <person name="Stieglmeier M."/>
            <person name="Klingl A."/>
            <person name="Woyke T."/>
            <person name="Ryan C.M."/>
            <person name="Banfield J.F."/>
        </authorList>
    </citation>
    <scope>NUCLEOTIDE SEQUENCE [LARGE SCALE GENOMIC DNA]</scope>
</reference>
<comment type="caution">
    <text evidence="4">The sequence shown here is derived from an EMBL/GenBank/DDBJ whole genome shotgun (WGS) entry which is preliminary data.</text>
</comment>
<comment type="catalytic activity">
    <reaction evidence="3">
        <text>D-glyceraldehyde 3-phosphate = dihydroxyacetone phosphate</text>
        <dbReference type="Rhea" id="RHEA:18585"/>
        <dbReference type="ChEBI" id="CHEBI:57642"/>
        <dbReference type="ChEBI" id="CHEBI:59776"/>
        <dbReference type="EC" id="5.3.1.1"/>
    </reaction>
</comment>
<proteinExistence type="inferred from homology"/>
<comment type="pathway">
    <text evidence="3">Carbohydrate degradation; glycolysis; D-glyceraldehyde 3-phosphate from glycerone phosphate: step 1/1.</text>
</comment>
<evidence type="ECO:0000256" key="1">
    <source>
        <dbReference type="ARBA" id="ARBA00007422"/>
    </source>
</evidence>
<evidence type="ECO:0000256" key="3">
    <source>
        <dbReference type="RuleBase" id="RU363013"/>
    </source>
</evidence>
<comment type="pathway">
    <text evidence="3">Carbohydrate biosynthesis; gluconeogenesis.</text>
</comment>
<name>A0A2M7V7U8_9BACT</name>
<keyword evidence="3" id="KW-0312">Gluconeogenesis</keyword>
<keyword evidence="3" id="KW-0963">Cytoplasm</keyword>
<dbReference type="PROSITE" id="PS51440">
    <property type="entry name" value="TIM_2"/>
    <property type="match status" value="1"/>
</dbReference>
<dbReference type="EC" id="5.3.1.1" evidence="3"/>
<dbReference type="GO" id="GO:0006094">
    <property type="term" value="P:gluconeogenesis"/>
    <property type="evidence" value="ECO:0007669"/>
    <property type="project" value="UniProtKB-UniPathway"/>
</dbReference>
<dbReference type="AlphaFoldDB" id="A0A2M7V7U8"/>
<comment type="subunit">
    <text evidence="3">Homodimer.</text>
</comment>
<dbReference type="GO" id="GO:0006096">
    <property type="term" value="P:glycolytic process"/>
    <property type="evidence" value="ECO:0007669"/>
    <property type="project" value="UniProtKB-UniRule"/>
</dbReference>
<dbReference type="InterPro" id="IPR035990">
    <property type="entry name" value="TIM_sf"/>
</dbReference>
<dbReference type="GO" id="GO:0004807">
    <property type="term" value="F:triose-phosphate isomerase activity"/>
    <property type="evidence" value="ECO:0007669"/>
    <property type="project" value="UniProtKB-UniRule"/>
</dbReference>
<dbReference type="Gene3D" id="3.20.20.70">
    <property type="entry name" value="Aldolase class I"/>
    <property type="match status" value="1"/>
</dbReference>